<dbReference type="PIRSF" id="PIRSF008502">
    <property type="entry name" value="UCP008502"/>
    <property type="match status" value="1"/>
</dbReference>
<keyword evidence="2" id="KW-1185">Reference proteome</keyword>
<dbReference type="RefSeq" id="WP_386410222.1">
    <property type="nucleotide sequence ID" value="NZ_JBHSZO010000001.1"/>
</dbReference>
<sequence length="179" mass="19746">MSKQIALLRGINISGHNKIPMARLREVLTERGYGNVTTYVASGNIVFDDPGTVPEKTAVAVAAAIEEEFGLRIPVVVRTRDEIARLVRDNPLPEGPAEPARFLAVFLSAEPHGTWFQQDDPALYEPDRYAMGDRVVYVWCPNGLGTSKLAAKFANRKLAITATARNWNTVLKLLELADE</sequence>
<evidence type="ECO:0000313" key="1">
    <source>
        <dbReference type="EMBL" id="MFC7216614.1"/>
    </source>
</evidence>
<dbReference type="Proteomes" id="UP001596413">
    <property type="component" value="Unassembled WGS sequence"/>
</dbReference>
<proteinExistence type="predicted"/>
<dbReference type="EMBL" id="JBHSZO010000001">
    <property type="protein sequence ID" value="MFC7216614.1"/>
    <property type="molecule type" value="Genomic_DNA"/>
</dbReference>
<dbReference type="Gene3D" id="3.30.70.1280">
    <property type="entry name" value="SP0830-like domains"/>
    <property type="match status" value="1"/>
</dbReference>
<dbReference type="PANTHER" id="PTHR36439:SF1">
    <property type="entry name" value="DUF1697 DOMAIN-CONTAINING PROTEIN"/>
    <property type="match status" value="1"/>
</dbReference>
<dbReference type="PANTHER" id="PTHR36439">
    <property type="entry name" value="BLL4334 PROTEIN"/>
    <property type="match status" value="1"/>
</dbReference>
<accession>A0ABW2GCA9</accession>
<reference evidence="2" key="1">
    <citation type="journal article" date="2019" name="Int. J. Syst. Evol. Microbiol.">
        <title>The Global Catalogue of Microorganisms (GCM) 10K type strain sequencing project: providing services to taxonomists for standard genome sequencing and annotation.</title>
        <authorList>
            <consortium name="The Broad Institute Genomics Platform"/>
            <consortium name="The Broad Institute Genome Sequencing Center for Infectious Disease"/>
            <person name="Wu L."/>
            <person name="Ma J."/>
        </authorList>
    </citation>
    <scope>NUCLEOTIDE SEQUENCE [LARGE SCALE GENOMIC DNA]</scope>
    <source>
        <strain evidence="2">CGMCC 1.13681</strain>
    </source>
</reference>
<dbReference type="SUPFAM" id="SSF160379">
    <property type="entry name" value="SP0830-like"/>
    <property type="match status" value="1"/>
</dbReference>
<dbReference type="Pfam" id="PF08002">
    <property type="entry name" value="DUF1697"/>
    <property type="match status" value="1"/>
</dbReference>
<evidence type="ECO:0000313" key="2">
    <source>
        <dbReference type="Proteomes" id="UP001596413"/>
    </source>
</evidence>
<comment type="caution">
    <text evidence="1">The sequence shown here is derived from an EMBL/GenBank/DDBJ whole genome shotgun (WGS) entry which is preliminary data.</text>
</comment>
<gene>
    <name evidence="1" type="ORF">ACFQLX_00280</name>
</gene>
<organism evidence="1 2">
    <name type="scientific">Streptomyces polyrhachis</name>
    <dbReference type="NCBI Taxonomy" id="1282885"/>
    <lineage>
        <taxon>Bacteria</taxon>
        <taxon>Bacillati</taxon>
        <taxon>Actinomycetota</taxon>
        <taxon>Actinomycetes</taxon>
        <taxon>Kitasatosporales</taxon>
        <taxon>Streptomycetaceae</taxon>
        <taxon>Streptomyces</taxon>
    </lineage>
</organism>
<dbReference type="InterPro" id="IPR012545">
    <property type="entry name" value="DUF1697"/>
</dbReference>
<name>A0ABW2GCA9_9ACTN</name>
<protein>
    <submittedName>
        <fullName evidence="1">DUF1697 domain-containing protein</fullName>
    </submittedName>
</protein>